<proteinExistence type="predicted"/>
<protein>
    <recommendedName>
        <fullName evidence="2">LamG-like jellyroll fold domain-containing protein</fullName>
    </recommendedName>
</protein>
<dbReference type="EMBL" id="LAZR01007329">
    <property type="protein sequence ID" value="KKM85960.1"/>
    <property type="molecule type" value="Genomic_DNA"/>
</dbReference>
<dbReference type="Gene3D" id="2.60.120.200">
    <property type="match status" value="1"/>
</dbReference>
<organism evidence="1">
    <name type="scientific">marine sediment metagenome</name>
    <dbReference type="NCBI Taxonomy" id="412755"/>
    <lineage>
        <taxon>unclassified sequences</taxon>
        <taxon>metagenomes</taxon>
        <taxon>ecological metagenomes</taxon>
    </lineage>
</organism>
<evidence type="ECO:0008006" key="2">
    <source>
        <dbReference type="Google" id="ProtNLM"/>
    </source>
</evidence>
<dbReference type="InterPro" id="IPR013320">
    <property type="entry name" value="ConA-like_dom_sf"/>
</dbReference>
<evidence type="ECO:0000313" key="1">
    <source>
        <dbReference type="EMBL" id="KKM85960.1"/>
    </source>
</evidence>
<comment type="caution">
    <text evidence="1">The sequence shown here is derived from an EMBL/GenBank/DDBJ whole genome shotgun (WGS) entry which is preliminary data.</text>
</comment>
<dbReference type="SUPFAM" id="SSF49899">
    <property type="entry name" value="Concanavalin A-like lectins/glucanases"/>
    <property type="match status" value="1"/>
</dbReference>
<gene>
    <name evidence="1" type="ORF">LCGC14_1283840</name>
</gene>
<name>A0A0F9NB15_9ZZZZ</name>
<accession>A0A0F9NB15</accession>
<sequence length="225" mass="24898">MIHLDGTDGYVNCGNDSSLDFVAQNFTISMRIKPTSPIGARVLFCRSLVSVDGYYCGVVQSPTNSLYMYVNTSGTAKQSRTVANVISIDQEYHLIFQKDGTVGKIFVDGVECSYSNSETLMNPATSSRNAYIGQYDTGGFRALGIMNEIAIWDAVLSLPEISLLSNSKIKRMPLQIRPSNLQFYLPLDEVPDGITIHGKTFKDLSQNSNVCRKSRRSIKLSLKNE</sequence>
<reference evidence="1" key="1">
    <citation type="journal article" date="2015" name="Nature">
        <title>Complex archaea that bridge the gap between prokaryotes and eukaryotes.</title>
        <authorList>
            <person name="Spang A."/>
            <person name="Saw J.H."/>
            <person name="Jorgensen S.L."/>
            <person name="Zaremba-Niedzwiedzka K."/>
            <person name="Martijn J."/>
            <person name="Lind A.E."/>
            <person name="van Eijk R."/>
            <person name="Schleper C."/>
            <person name="Guy L."/>
            <person name="Ettema T.J."/>
        </authorList>
    </citation>
    <scope>NUCLEOTIDE SEQUENCE</scope>
</reference>
<dbReference type="Pfam" id="PF13385">
    <property type="entry name" value="Laminin_G_3"/>
    <property type="match status" value="1"/>
</dbReference>
<dbReference type="AlphaFoldDB" id="A0A0F9NB15"/>